<evidence type="ECO:0000256" key="2">
    <source>
        <dbReference type="ARBA" id="ARBA00023125"/>
    </source>
</evidence>
<protein>
    <submittedName>
        <fullName evidence="4">Integration host factor subunit beta</fullName>
    </submittedName>
</protein>
<dbReference type="SMART" id="SM00411">
    <property type="entry name" value="BHL"/>
    <property type="match status" value="1"/>
</dbReference>
<dbReference type="InterPro" id="IPR010992">
    <property type="entry name" value="IHF-like_DNA-bd_dom_sf"/>
</dbReference>
<dbReference type="GO" id="GO:0003677">
    <property type="term" value="F:DNA binding"/>
    <property type="evidence" value="ECO:0007669"/>
    <property type="project" value="UniProtKB-KW"/>
</dbReference>
<gene>
    <name evidence="4" type="ORF">G4L39_01530</name>
</gene>
<dbReference type="Proteomes" id="UP000477311">
    <property type="component" value="Unassembled WGS sequence"/>
</dbReference>
<proteinExistence type="inferred from homology"/>
<keyword evidence="5" id="KW-1185">Reference proteome</keyword>
<dbReference type="PRINTS" id="PR01727">
    <property type="entry name" value="DNABINDINGHU"/>
</dbReference>
<comment type="similarity">
    <text evidence="1 3">Belongs to the bacterial histone-like protein family.</text>
</comment>
<dbReference type="InterPro" id="IPR000119">
    <property type="entry name" value="Hist_DNA-bd"/>
</dbReference>
<dbReference type="AlphaFoldDB" id="A0A6M1RKF7"/>
<dbReference type="EMBL" id="JAAKYA010000010">
    <property type="protein sequence ID" value="NGO38079.1"/>
    <property type="molecule type" value="Genomic_DNA"/>
</dbReference>
<sequence>MTVTKRDLVLSITKKLGHPQLLVQDVVQAVFDRMFEALARGDKIELRGFGVFEVKVRKARVGRNPHQPEKDIPIPARAVVRFKPGKDLREAVLKLTPSGTNPPSDAPSAA</sequence>
<dbReference type="PANTHER" id="PTHR33175">
    <property type="entry name" value="DNA-BINDING PROTEIN HU"/>
    <property type="match status" value="1"/>
</dbReference>
<evidence type="ECO:0000256" key="3">
    <source>
        <dbReference type="RuleBase" id="RU003939"/>
    </source>
</evidence>
<comment type="caution">
    <text evidence="4">The sequence shown here is derived from an EMBL/GenBank/DDBJ whole genome shotgun (WGS) entry which is preliminary data.</text>
</comment>
<keyword evidence="2" id="KW-0238">DNA-binding</keyword>
<reference evidence="4 5" key="1">
    <citation type="submission" date="2020-02" db="EMBL/GenBank/DDBJ databases">
        <title>Draft genome sequence of Limisphaera ngatamarikiensis NGM72.4T, a thermophilic Verrucomicrobia grouped in subdivision 3.</title>
        <authorList>
            <person name="Carere C.R."/>
            <person name="Steen J."/>
            <person name="Hugenholtz P."/>
            <person name="Stott M.B."/>
        </authorList>
    </citation>
    <scope>NUCLEOTIDE SEQUENCE [LARGE SCALE GENOMIC DNA]</scope>
    <source>
        <strain evidence="4 5">NGM72.4</strain>
    </source>
</reference>
<dbReference type="GO" id="GO:0005829">
    <property type="term" value="C:cytosol"/>
    <property type="evidence" value="ECO:0007669"/>
    <property type="project" value="TreeGrafter"/>
</dbReference>
<evidence type="ECO:0000313" key="4">
    <source>
        <dbReference type="EMBL" id="NGO38079.1"/>
    </source>
</evidence>
<organism evidence="4 5">
    <name type="scientific">Limisphaera ngatamarikiensis</name>
    <dbReference type="NCBI Taxonomy" id="1324935"/>
    <lineage>
        <taxon>Bacteria</taxon>
        <taxon>Pseudomonadati</taxon>
        <taxon>Verrucomicrobiota</taxon>
        <taxon>Verrucomicrobiia</taxon>
        <taxon>Limisphaerales</taxon>
        <taxon>Limisphaeraceae</taxon>
        <taxon>Limisphaera</taxon>
    </lineage>
</organism>
<dbReference type="CDD" id="cd13836">
    <property type="entry name" value="IHF_B"/>
    <property type="match status" value="1"/>
</dbReference>
<evidence type="ECO:0000313" key="5">
    <source>
        <dbReference type="Proteomes" id="UP000477311"/>
    </source>
</evidence>
<name>A0A6M1RKF7_9BACT</name>
<dbReference type="RefSeq" id="WP_165105386.1">
    <property type="nucleotide sequence ID" value="NZ_JAAKYA010000010.1"/>
</dbReference>
<dbReference type="PANTHER" id="PTHR33175:SF2">
    <property type="entry name" value="INTEGRATION HOST FACTOR SUBUNIT ALPHA"/>
    <property type="match status" value="1"/>
</dbReference>
<dbReference type="Pfam" id="PF00216">
    <property type="entry name" value="Bac_DNA_binding"/>
    <property type="match status" value="1"/>
</dbReference>
<evidence type="ECO:0000256" key="1">
    <source>
        <dbReference type="ARBA" id="ARBA00010529"/>
    </source>
</evidence>
<dbReference type="Gene3D" id="4.10.520.10">
    <property type="entry name" value="IHF-like DNA-binding proteins"/>
    <property type="match status" value="1"/>
</dbReference>
<dbReference type="SUPFAM" id="SSF47729">
    <property type="entry name" value="IHF-like DNA-binding proteins"/>
    <property type="match status" value="1"/>
</dbReference>
<accession>A0A6M1RKF7</accession>
<dbReference type="GO" id="GO:0030527">
    <property type="term" value="F:structural constituent of chromatin"/>
    <property type="evidence" value="ECO:0007669"/>
    <property type="project" value="InterPro"/>
</dbReference>